<dbReference type="SMART" id="SM00484">
    <property type="entry name" value="XPGI"/>
    <property type="match status" value="1"/>
</dbReference>
<dbReference type="SUPFAM" id="SSF47807">
    <property type="entry name" value="5' to 3' exonuclease, C-terminal subdomain"/>
    <property type="match status" value="1"/>
</dbReference>
<proteinExistence type="predicted"/>
<dbReference type="GO" id="GO:0017108">
    <property type="term" value="F:5'-flap endonuclease activity"/>
    <property type="evidence" value="ECO:0007669"/>
    <property type="project" value="TreeGrafter"/>
</dbReference>
<dbReference type="InterPro" id="IPR006086">
    <property type="entry name" value="XPG-I_dom"/>
</dbReference>
<dbReference type="Gene3D" id="1.10.443.10">
    <property type="entry name" value="Intergrase catalytic core"/>
    <property type="match status" value="1"/>
</dbReference>
<dbReference type="InterPro" id="IPR006084">
    <property type="entry name" value="XPG/Rad2"/>
</dbReference>
<dbReference type="Pfam" id="PF00867">
    <property type="entry name" value="XPG_I"/>
    <property type="match status" value="1"/>
</dbReference>
<keyword evidence="1" id="KW-0233">DNA recombination</keyword>
<dbReference type="PANTHER" id="PTHR11081">
    <property type="entry name" value="FLAP ENDONUCLEASE FAMILY MEMBER"/>
    <property type="match status" value="1"/>
</dbReference>
<dbReference type="Gene3D" id="3.40.50.1010">
    <property type="entry name" value="5'-nuclease"/>
    <property type="match status" value="1"/>
</dbReference>
<feature type="domain" description="XPG-I" evidence="2">
    <location>
        <begin position="1"/>
        <end position="69"/>
    </location>
</feature>
<dbReference type="GO" id="GO:0015074">
    <property type="term" value="P:DNA integration"/>
    <property type="evidence" value="ECO:0007669"/>
    <property type="project" value="InterPro"/>
</dbReference>
<dbReference type="InterPro" id="IPR011010">
    <property type="entry name" value="DNA_brk_join_enz"/>
</dbReference>
<accession>A0A8S0W808</accession>
<dbReference type="GO" id="GO:0003677">
    <property type="term" value="F:DNA binding"/>
    <property type="evidence" value="ECO:0007669"/>
    <property type="project" value="InterPro"/>
</dbReference>
<dbReference type="SUPFAM" id="SSF88723">
    <property type="entry name" value="PIN domain-like"/>
    <property type="match status" value="1"/>
</dbReference>
<organism evidence="3 4">
    <name type="scientific">Cyclocybe aegerita</name>
    <name type="common">Black poplar mushroom</name>
    <name type="synonym">Agrocybe aegerita</name>
    <dbReference type="NCBI Taxonomy" id="1973307"/>
    <lineage>
        <taxon>Eukaryota</taxon>
        <taxon>Fungi</taxon>
        <taxon>Dikarya</taxon>
        <taxon>Basidiomycota</taxon>
        <taxon>Agaricomycotina</taxon>
        <taxon>Agaricomycetes</taxon>
        <taxon>Agaricomycetidae</taxon>
        <taxon>Agaricales</taxon>
        <taxon>Agaricineae</taxon>
        <taxon>Bolbitiaceae</taxon>
        <taxon>Cyclocybe</taxon>
    </lineage>
</organism>
<dbReference type="PRINTS" id="PR00853">
    <property type="entry name" value="XPGRADSUPER"/>
</dbReference>
<dbReference type="Proteomes" id="UP000467700">
    <property type="component" value="Unassembled WGS sequence"/>
</dbReference>
<evidence type="ECO:0000259" key="2">
    <source>
        <dbReference type="SMART" id="SM00484"/>
    </source>
</evidence>
<dbReference type="GO" id="GO:0006310">
    <property type="term" value="P:DNA recombination"/>
    <property type="evidence" value="ECO:0007669"/>
    <property type="project" value="UniProtKB-KW"/>
</dbReference>
<evidence type="ECO:0000256" key="1">
    <source>
        <dbReference type="ARBA" id="ARBA00023172"/>
    </source>
</evidence>
<gene>
    <name evidence="3" type="ORF">AAE3_LOCUS2949</name>
</gene>
<comment type="caution">
    <text evidence="3">The sequence shown here is derived from an EMBL/GenBank/DDBJ whole genome shotgun (WGS) entry which is preliminary data.</text>
</comment>
<evidence type="ECO:0000313" key="4">
    <source>
        <dbReference type="Proteomes" id="UP000467700"/>
    </source>
</evidence>
<dbReference type="AlphaFoldDB" id="A0A8S0W808"/>
<dbReference type="PANTHER" id="PTHR11081:SF75">
    <property type="entry name" value="ENDONUCLEASE, PUTATIVE (AFU_ORTHOLOGUE AFUA_3G13260)-RELATED"/>
    <property type="match status" value="1"/>
</dbReference>
<dbReference type="InterPro" id="IPR036279">
    <property type="entry name" value="5-3_exonuclease_C_sf"/>
</dbReference>
<dbReference type="GO" id="GO:0006281">
    <property type="term" value="P:DNA repair"/>
    <property type="evidence" value="ECO:0007669"/>
    <property type="project" value="UniProtKB-ARBA"/>
</dbReference>
<reference evidence="3 4" key="1">
    <citation type="submission" date="2020-01" db="EMBL/GenBank/DDBJ databases">
        <authorList>
            <person name="Gupta K D."/>
        </authorList>
    </citation>
    <scope>NUCLEOTIDE SEQUENCE [LARGE SCALE GENOMIC DNA]</scope>
</reference>
<dbReference type="InterPro" id="IPR029060">
    <property type="entry name" value="PIN-like_dom_sf"/>
</dbReference>
<evidence type="ECO:0000313" key="3">
    <source>
        <dbReference type="EMBL" id="CAA7260796.1"/>
    </source>
</evidence>
<sequence>MWIEAPGEAEAELASLVTADRLNIVLSEDSDCFVFGGPAIMRFDLNTSNDEEVVLYCADNTKAHPDLRLEHADFIFIALAAGGDYGQGIPNCGIDTAFQLAKTGLGRTLLEGVEHYQGHNLCAFLSSWCQSLILEAATNKSGLLPHKYPHLARSIPANFPTVMSLNLYAKPLPDPSMLASFAEHCFIWGDPVGILKHFSDAVFPGLATQSLMAAAQAHDLGFSAQSQTPISHVISLRGPSASAKCPRHQEVRLTLYLSSKYVNHIVTALEKWMKEERAKVKAWAPLEMVRVTWPALLSPLQLCISSVSSPLKFDMAILNYAGIHQVLSEQAWKHEQEDIKDDIEGEKETLPDLVPEDLIRTDAELETVSQWRTTVTGASKGVTDKTESEYHWLMKQCVEFLISHKLIQNSANFFCPNPPENAPLYIVAWIMNQKCEAMTYVFGRLFGLGSRPWQKSEVTGQMVGNPSVSETVAIYMTSLRTQKEILEDLYDFNHHPENWDLKAYVPGSHSERPSLHQWGGPLACRALGAIYTVAFLCLLRSNEVLKICCKHVEFHKDGMTLTLPFRKTHQDGGIEPFVLHALHEEEAHLCPVRALAEWIDASKITSGYIFRKIVMDDRPSAQDIPMTSEQFLEMFRNNLLDINVDPYPYGTHSFRCAGVAGASSFQT</sequence>
<dbReference type="InterPro" id="IPR013762">
    <property type="entry name" value="Integrase-like_cat_sf"/>
</dbReference>
<name>A0A8S0W808_CYCAE</name>
<dbReference type="SUPFAM" id="SSF56349">
    <property type="entry name" value="DNA breaking-rejoining enzymes"/>
    <property type="match status" value="1"/>
</dbReference>
<dbReference type="OrthoDB" id="2148513at2759"/>
<protein>
    <recommendedName>
        <fullName evidence="2">XPG-I domain-containing protein</fullName>
    </recommendedName>
</protein>
<keyword evidence="4" id="KW-1185">Reference proteome</keyword>
<dbReference type="EMBL" id="CACVBS010000030">
    <property type="protein sequence ID" value="CAA7260796.1"/>
    <property type="molecule type" value="Genomic_DNA"/>
</dbReference>